<evidence type="ECO:0000256" key="5">
    <source>
        <dbReference type="ARBA" id="ARBA00022670"/>
    </source>
</evidence>
<keyword evidence="6 14" id="KW-0812">Transmembrane</keyword>
<comment type="caution">
    <text evidence="17">The sequence shown here is derived from an EMBL/GenBank/DDBJ whole genome shotgun (WGS) entry which is preliminary data.</text>
</comment>
<evidence type="ECO:0000313" key="17">
    <source>
        <dbReference type="EMBL" id="OQB71909.1"/>
    </source>
</evidence>
<name>A0A1V6C4R3_UNCT6</name>
<dbReference type="PANTHER" id="PTHR30627:SF2">
    <property type="entry name" value="PEPTIDOGLYCAN D,D-TRANSPEPTIDASE MRDA"/>
    <property type="match status" value="1"/>
</dbReference>
<organism evidence="17">
    <name type="scientific">candidate division TA06 bacterium ADurb.Bin131</name>
    <dbReference type="NCBI Taxonomy" id="1852827"/>
    <lineage>
        <taxon>Bacteria</taxon>
        <taxon>Bacteria division TA06</taxon>
    </lineage>
</organism>
<dbReference type="InterPro" id="IPR012338">
    <property type="entry name" value="Beta-lactam/transpept-like"/>
</dbReference>
<dbReference type="EMBL" id="MWDQ01000147">
    <property type="protein sequence ID" value="OQB71909.1"/>
    <property type="molecule type" value="Genomic_DNA"/>
</dbReference>
<evidence type="ECO:0000256" key="10">
    <source>
        <dbReference type="ARBA" id="ARBA00022989"/>
    </source>
</evidence>
<dbReference type="NCBIfam" id="TIGR03423">
    <property type="entry name" value="pbp2_mrdA"/>
    <property type="match status" value="1"/>
</dbReference>
<evidence type="ECO:0000256" key="6">
    <source>
        <dbReference type="ARBA" id="ARBA00022692"/>
    </source>
</evidence>
<dbReference type="SUPFAM" id="SSF56601">
    <property type="entry name" value="beta-lactamase/transpeptidase-like"/>
    <property type="match status" value="1"/>
</dbReference>
<dbReference type="PANTHER" id="PTHR30627">
    <property type="entry name" value="PEPTIDOGLYCAN D,D-TRANSPEPTIDASE"/>
    <property type="match status" value="1"/>
</dbReference>
<keyword evidence="3" id="KW-1003">Cell membrane</keyword>
<dbReference type="GO" id="GO:0009252">
    <property type="term" value="P:peptidoglycan biosynthetic process"/>
    <property type="evidence" value="ECO:0007669"/>
    <property type="project" value="UniProtKB-KW"/>
</dbReference>
<keyword evidence="11 14" id="KW-0472">Membrane</keyword>
<evidence type="ECO:0000259" key="16">
    <source>
        <dbReference type="Pfam" id="PF03717"/>
    </source>
</evidence>
<dbReference type="InterPro" id="IPR036138">
    <property type="entry name" value="PBP_dimer_sf"/>
</dbReference>
<proteinExistence type="predicted"/>
<dbReference type="Proteomes" id="UP000485562">
    <property type="component" value="Unassembled WGS sequence"/>
</dbReference>
<dbReference type="InterPro" id="IPR001460">
    <property type="entry name" value="PCN-bd_Tpept"/>
</dbReference>
<comment type="subcellular location">
    <subcellularLocation>
        <location evidence="2">Cell membrane</location>
    </subcellularLocation>
    <subcellularLocation>
        <location evidence="1">Membrane</location>
        <topology evidence="1">Single-pass membrane protein</topology>
    </subcellularLocation>
</comment>
<evidence type="ECO:0000256" key="8">
    <source>
        <dbReference type="ARBA" id="ARBA00022960"/>
    </source>
</evidence>
<dbReference type="GO" id="GO:0006508">
    <property type="term" value="P:proteolysis"/>
    <property type="evidence" value="ECO:0007669"/>
    <property type="project" value="UniProtKB-KW"/>
</dbReference>
<dbReference type="SUPFAM" id="SSF56519">
    <property type="entry name" value="Penicillin binding protein dimerisation domain"/>
    <property type="match status" value="1"/>
</dbReference>
<dbReference type="Pfam" id="PF03717">
    <property type="entry name" value="PBP_dimer"/>
    <property type="match status" value="1"/>
</dbReference>
<feature type="region of interest" description="Disordered" evidence="13">
    <location>
        <begin position="565"/>
        <end position="587"/>
    </location>
</feature>
<keyword evidence="12" id="KW-0961">Cell wall biogenesis/degradation</keyword>
<keyword evidence="7" id="KW-0378">Hydrolase</keyword>
<dbReference type="InterPro" id="IPR050515">
    <property type="entry name" value="Beta-lactam/transpept"/>
</dbReference>
<dbReference type="Pfam" id="PF00905">
    <property type="entry name" value="Transpeptidase"/>
    <property type="match status" value="1"/>
</dbReference>
<dbReference type="AlphaFoldDB" id="A0A1V6C4R3"/>
<dbReference type="GO" id="GO:0071555">
    <property type="term" value="P:cell wall organization"/>
    <property type="evidence" value="ECO:0007669"/>
    <property type="project" value="UniProtKB-KW"/>
</dbReference>
<dbReference type="Gene3D" id="3.90.1310.10">
    <property type="entry name" value="Penicillin-binding protein 2a (Domain 2)"/>
    <property type="match status" value="1"/>
</dbReference>
<reference evidence="17" key="1">
    <citation type="submission" date="2017-02" db="EMBL/GenBank/DDBJ databases">
        <title>Delving into the versatile metabolic prowess of the omnipresent phylum Bacteroidetes.</title>
        <authorList>
            <person name="Nobu M.K."/>
            <person name="Mei R."/>
            <person name="Narihiro T."/>
            <person name="Kuroda K."/>
            <person name="Liu W.-T."/>
        </authorList>
    </citation>
    <scope>NUCLEOTIDE SEQUENCE</scope>
    <source>
        <strain evidence="17">ADurb.Bin131</strain>
    </source>
</reference>
<evidence type="ECO:0000259" key="15">
    <source>
        <dbReference type="Pfam" id="PF00905"/>
    </source>
</evidence>
<evidence type="ECO:0000256" key="9">
    <source>
        <dbReference type="ARBA" id="ARBA00022984"/>
    </source>
</evidence>
<dbReference type="GO" id="GO:0008658">
    <property type="term" value="F:penicillin binding"/>
    <property type="evidence" value="ECO:0007669"/>
    <property type="project" value="InterPro"/>
</dbReference>
<keyword evidence="9" id="KW-0573">Peptidoglycan synthesis</keyword>
<dbReference type="InterPro" id="IPR005311">
    <property type="entry name" value="PBP_dimer"/>
</dbReference>
<feature type="transmembrane region" description="Helical" evidence="14">
    <location>
        <begin position="12"/>
        <end position="34"/>
    </location>
</feature>
<evidence type="ECO:0000256" key="12">
    <source>
        <dbReference type="ARBA" id="ARBA00023316"/>
    </source>
</evidence>
<dbReference type="GO" id="GO:0005886">
    <property type="term" value="C:plasma membrane"/>
    <property type="evidence" value="ECO:0007669"/>
    <property type="project" value="UniProtKB-SubCell"/>
</dbReference>
<protein>
    <submittedName>
        <fullName evidence="17">Stage V sporulation protein D</fullName>
    </submittedName>
</protein>
<dbReference type="GO" id="GO:0071972">
    <property type="term" value="F:peptidoglycan L,D-transpeptidase activity"/>
    <property type="evidence" value="ECO:0007669"/>
    <property type="project" value="TreeGrafter"/>
</dbReference>
<evidence type="ECO:0000256" key="14">
    <source>
        <dbReference type="SAM" id="Phobius"/>
    </source>
</evidence>
<evidence type="ECO:0000256" key="11">
    <source>
        <dbReference type="ARBA" id="ARBA00023136"/>
    </source>
</evidence>
<keyword evidence="10 14" id="KW-1133">Transmembrane helix</keyword>
<dbReference type="Gene3D" id="3.30.1390.30">
    <property type="entry name" value="Penicillin-binding protein 2a, domain 3"/>
    <property type="match status" value="1"/>
</dbReference>
<gene>
    <name evidence="17" type="primary">spoVD</name>
    <name evidence="17" type="ORF">BWX89_01576</name>
</gene>
<sequence length="587" mass="64553">MEERLKTFFHLVKILFGIILLQCINLQILHFNYYRGLSEKNCIRTIDLGIPRGKIYDRNGRVLAEDKICFNLVYVPYDIKNPQEVASTLSDIFGFNKKDLLQQFNKSSSDPFERIVLKYNLTQSEIAAVSEYAFKLPGVFVQTGLNRQYTLKEGTCHVLGYVGEINQDELDIMRDQGLKPGHCIGRYGIEKQYDEFLRGKSGGYQIEVDAHGHQRKILKEIAMIPGNNIVLTLDQSIQEACRDALGDKQGSIIVMNPRNGEVLGLVNNPTFDPSNVAKYLKPPYSNKTPFLNRVIAGQYAPGSIFKIITEIAALETGEIGEHDRIECTGAMNVGDRIFHCWKEEGHGWVDINMALPFSCNIFFGTVGSKLGTEKILEYAGLFDFGKPTGIDLPGEKSGNLPSSYQSGGAINLAIGQGALAVTPIQLCVMISSIANGGNLWRPYLVKKIQSPDGKIIKEFQPVVKKTIFISDETLTILRRGLRNVVKFGTGAGANIPGIEISGKTGTAQIAQRELGLPTRGAFACYAPSDSPNIAMVVFLDEGSSGQAARIAGSIIKKVFTSEETTSETTISETEELQPLLSGSEGFE</sequence>
<feature type="domain" description="Penicillin-binding protein dimerisation" evidence="16">
    <location>
        <begin position="51"/>
        <end position="214"/>
    </location>
</feature>
<dbReference type="InterPro" id="IPR017790">
    <property type="entry name" value="Penicillin-binding_protein_2"/>
</dbReference>
<dbReference type="Gene3D" id="3.40.710.10">
    <property type="entry name" value="DD-peptidase/beta-lactamase superfamily"/>
    <property type="match status" value="1"/>
</dbReference>
<dbReference type="GO" id="GO:0009002">
    <property type="term" value="F:serine-type D-Ala-D-Ala carboxypeptidase activity"/>
    <property type="evidence" value="ECO:0007669"/>
    <property type="project" value="InterPro"/>
</dbReference>
<evidence type="ECO:0000256" key="7">
    <source>
        <dbReference type="ARBA" id="ARBA00022801"/>
    </source>
</evidence>
<keyword evidence="4" id="KW-0997">Cell inner membrane</keyword>
<dbReference type="GO" id="GO:0008360">
    <property type="term" value="P:regulation of cell shape"/>
    <property type="evidence" value="ECO:0007669"/>
    <property type="project" value="UniProtKB-KW"/>
</dbReference>
<evidence type="ECO:0000256" key="13">
    <source>
        <dbReference type="SAM" id="MobiDB-lite"/>
    </source>
</evidence>
<evidence type="ECO:0000256" key="3">
    <source>
        <dbReference type="ARBA" id="ARBA00022475"/>
    </source>
</evidence>
<accession>A0A1V6C4R3</accession>
<feature type="domain" description="Penicillin-binding protein transpeptidase" evidence="15">
    <location>
        <begin position="250"/>
        <end position="558"/>
    </location>
</feature>
<evidence type="ECO:0000256" key="1">
    <source>
        <dbReference type="ARBA" id="ARBA00004167"/>
    </source>
</evidence>
<keyword evidence="8" id="KW-0133">Cell shape</keyword>
<evidence type="ECO:0000256" key="2">
    <source>
        <dbReference type="ARBA" id="ARBA00004236"/>
    </source>
</evidence>
<evidence type="ECO:0000256" key="4">
    <source>
        <dbReference type="ARBA" id="ARBA00022519"/>
    </source>
</evidence>
<keyword evidence="5" id="KW-0645">Protease</keyword>